<evidence type="ECO:0000313" key="2">
    <source>
        <dbReference type="Proteomes" id="UP001392318"/>
    </source>
</evidence>
<accession>A0ACC6RX57</accession>
<comment type="caution">
    <text evidence="1">The sequence shown here is derived from an EMBL/GenBank/DDBJ whole genome shotgun (WGS) entry which is preliminary data.</text>
</comment>
<name>A0ACC6RX57_9BURK</name>
<dbReference type="EMBL" id="JAYMRU010000083">
    <property type="protein sequence ID" value="MEM5406360.1"/>
    <property type="molecule type" value="Genomic_DNA"/>
</dbReference>
<reference evidence="1" key="1">
    <citation type="submission" date="2024-01" db="EMBL/GenBank/DDBJ databases">
        <title>The diversity of rhizobia nodulating Mimosa spp. in eleven states of Brazil covering several biomes is determined by host plant, location, and edaphic factors.</title>
        <authorList>
            <person name="Rouws L."/>
            <person name="Barauna A."/>
            <person name="Beukes C."/>
            <person name="De Faria S.M."/>
            <person name="Gross E."/>
            <person name="Dos Reis Junior F.B."/>
            <person name="Simon M."/>
            <person name="Maluk M."/>
            <person name="Odee D.W."/>
            <person name="Kenicer G."/>
            <person name="Young J.P.W."/>
            <person name="Reis V.M."/>
            <person name="Zilli J."/>
            <person name="James E.K."/>
        </authorList>
    </citation>
    <scope>NUCLEOTIDE SEQUENCE</scope>
    <source>
        <strain evidence="1">JPY452</strain>
    </source>
</reference>
<protein>
    <submittedName>
        <fullName evidence="1">Enoyl-CoA hydratase/isomerase family protein</fullName>
    </submittedName>
</protein>
<dbReference type="Proteomes" id="UP001392318">
    <property type="component" value="Unassembled WGS sequence"/>
</dbReference>
<gene>
    <name evidence="1" type="ORF">VSR83_41455</name>
</gene>
<sequence length="239" mass="25946">MAYEELEHDKNIGVVVFSSSDPEFFIPHVDITRVPEYTDEAARIGGPASGGLGGLLRRLSDARPVTIAQVAGYARGAGSEFALACDMTFASRERAVFGQFEAGVGSLPGAGAIQHLSRLLGRNRVMEVILSGDDYGAVLAEHYGWINRALPHDELAPFVERLAKRLAGFPRTALVRNKRRINDVTLPPLADLRHDAALFQQSVQEPAVRTRLQELVAGGMQTRSDLERNFGEALLGLGN</sequence>
<proteinExistence type="predicted"/>
<organism evidence="1 2">
    <name type="scientific">Paraburkholderia unamae</name>
    <dbReference type="NCBI Taxonomy" id="219649"/>
    <lineage>
        <taxon>Bacteria</taxon>
        <taxon>Pseudomonadati</taxon>
        <taxon>Pseudomonadota</taxon>
        <taxon>Betaproteobacteria</taxon>
        <taxon>Burkholderiales</taxon>
        <taxon>Burkholderiaceae</taxon>
        <taxon>Paraburkholderia</taxon>
    </lineage>
</organism>
<evidence type="ECO:0000313" key="1">
    <source>
        <dbReference type="EMBL" id="MEM5406360.1"/>
    </source>
</evidence>
<keyword evidence="2" id="KW-1185">Reference proteome</keyword>